<keyword evidence="6" id="KW-0479">Metal-binding</keyword>
<accession>A0A317CRW0</accession>
<evidence type="ECO:0000256" key="6">
    <source>
        <dbReference type="ARBA" id="ARBA00022723"/>
    </source>
</evidence>
<dbReference type="Gene3D" id="3.40.50.300">
    <property type="entry name" value="P-loop containing nucleotide triphosphate hydrolases"/>
    <property type="match status" value="1"/>
</dbReference>
<gene>
    <name evidence="11" type="ORF">DKW60_03375</name>
</gene>
<name>A0A317CRW0_9GAMM</name>
<reference evidence="11 12" key="1">
    <citation type="submission" date="2018-05" db="EMBL/GenBank/DDBJ databases">
        <title>Leucothrix arctica sp. nov., isolated from Arctic seawater.</title>
        <authorList>
            <person name="Choi A."/>
            <person name="Baek K."/>
        </authorList>
    </citation>
    <scope>NUCLEOTIDE SEQUENCE [LARGE SCALE GENOMIC DNA]</scope>
    <source>
        <strain evidence="11 12">JCM 18388</strain>
    </source>
</reference>
<dbReference type="NCBIfam" id="TIGR00150">
    <property type="entry name" value="T6A_YjeE"/>
    <property type="match status" value="1"/>
</dbReference>
<dbReference type="OrthoDB" id="9800307at2"/>
<dbReference type="GO" id="GO:0046872">
    <property type="term" value="F:metal ion binding"/>
    <property type="evidence" value="ECO:0007669"/>
    <property type="project" value="UniProtKB-KW"/>
</dbReference>
<keyword evidence="9" id="KW-0460">Magnesium</keyword>
<keyword evidence="5" id="KW-0819">tRNA processing</keyword>
<dbReference type="PANTHER" id="PTHR33540">
    <property type="entry name" value="TRNA THREONYLCARBAMOYLADENOSINE BIOSYNTHESIS PROTEIN TSAE"/>
    <property type="match status" value="1"/>
</dbReference>
<keyword evidence="7" id="KW-0547">Nucleotide-binding</keyword>
<dbReference type="GO" id="GO:0002949">
    <property type="term" value="P:tRNA threonylcarbamoyladenosine modification"/>
    <property type="evidence" value="ECO:0007669"/>
    <property type="project" value="InterPro"/>
</dbReference>
<dbReference type="AlphaFoldDB" id="A0A317CRW0"/>
<keyword evidence="8" id="KW-0067">ATP-binding</keyword>
<proteinExistence type="inferred from homology"/>
<keyword evidence="11" id="KW-0808">Transferase</keyword>
<evidence type="ECO:0000256" key="4">
    <source>
        <dbReference type="ARBA" id="ARBA00022490"/>
    </source>
</evidence>
<dbReference type="GO" id="GO:0005737">
    <property type="term" value="C:cytoplasm"/>
    <property type="evidence" value="ECO:0007669"/>
    <property type="project" value="UniProtKB-SubCell"/>
</dbReference>
<keyword evidence="4" id="KW-0963">Cytoplasm</keyword>
<comment type="similarity">
    <text evidence="2">Belongs to the TsaE family.</text>
</comment>
<dbReference type="PANTHER" id="PTHR33540:SF2">
    <property type="entry name" value="TRNA THREONYLCARBAMOYLADENOSINE BIOSYNTHESIS PROTEIN TSAE"/>
    <property type="match status" value="1"/>
</dbReference>
<sequence length="152" mass="16937">MNNSNTHKIEPPCTLHITDEQAMMELGGQIACLLARGGVVLLHGNLGAGKTTLVRGLLRSLGFEGTVKSPTYTLVEPYHVAGRDIYHFDLYRLADPEELEYLGVRDYFRDDTLCLIEWPQQADGFLPKADLEVTLLHDGSARIAQLKTPHNH</sequence>
<evidence type="ECO:0000256" key="10">
    <source>
        <dbReference type="ARBA" id="ARBA00032441"/>
    </source>
</evidence>
<comment type="subcellular location">
    <subcellularLocation>
        <location evidence="1">Cytoplasm</location>
    </subcellularLocation>
</comment>
<dbReference type="GO" id="GO:0016740">
    <property type="term" value="F:transferase activity"/>
    <property type="evidence" value="ECO:0007669"/>
    <property type="project" value="UniProtKB-KW"/>
</dbReference>
<dbReference type="InterPro" id="IPR027417">
    <property type="entry name" value="P-loop_NTPase"/>
</dbReference>
<comment type="caution">
    <text evidence="11">The sequence shown here is derived from an EMBL/GenBank/DDBJ whole genome shotgun (WGS) entry which is preliminary data.</text>
</comment>
<protein>
    <recommendedName>
        <fullName evidence="3">tRNA threonylcarbamoyladenosine biosynthesis protein TsaE</fullName>
    </recommendedName>
    <alternativeName>
        <fullName evidence="10">t(6)A37 threonylcarbamoyladenosine biosynthesis protein TsaE</fullName>
    </alternativeName>
</protein>
<evidence type="ECO:0000256" key="7">
    <source>
        <dbReference type="ARBA" id="ARBA00022741"/>
    </source>
</evidence>
<evidence type="ECO:0000256" key="2">
    <source>
        <dbReference type="ARBA" id="ARBA00007599"/>
    </source>
</evidence>
<evidence type="ECO:0000256" key="5">
    <source>
        <dbReference type="ARBA" id="ARBA00022694"/>
    </source>
</evidence>
<dbReference type="EMBL" id="QGKM01000005">
    <property type="protein sequence ID" value="PWR00274.1"/>
    <property type="molecule type" value="Genomic_DNA"/>
</dbReference>
<dbReference type="Pfam" id="PF02367">
    <property type="entry name" value="TsaE"/>
    <property type="match status" value="1"/>
</dbReference>
<evidence type="ECO:0000256" key="9">
    <source>
        <dbReference type="ARBA" id="ARBA00022842"/>
    </source>
</evidence>
<keyword evidence="12" id="KW-1185">Reference proteome</keyword>
<evidence type="ECO:0000256" key="8">
    <source>
        <dbReference type="ARBA" id="ARBA00022840"/>
    </source>
</evidence>
<dbReference type="SUPFAM" id="SSF52540">
    <property type="entry name" value="P-loop containing nucleoside triphosphate hydrolases"/>
    <property type="match status" value="1"/>
</dbReference>
<evidence type="ECO:0000256" key="3">
    <source>
        <dbReference type="ARBA" id="ARBA00019010"/>
    </source>
</evidence>
<dbReference type="InterPro" id="IPR003442">
    <property type="entry name" value="T6A_TsaE"/>
</dbReference>
<evidence type="ECO:0000256" key="1">
    <source>
        <dbReference type="ARBA" id="ARBA00004496"/>
    </source>
</evidence>
<dbReference type="GO" id="GO:0005524">
    <property type="term" value="F:ATP binding"/>
    <property type="evidence" value="ECO:0007669"/>
    <property type="project" value="UniProtKB-KW"/>
</dbReference>
<dbReference type="Proteomes" id="UP000245539">
    <property type="component" value="Unassembled WGS sequence"/>
</dbReference>
<evidence type="ECO:0000313" key="11">
    <source>
        <dbReference type="EMBL" id="PWR00274.1"/>
    </source>
</evidence>
<organism evidence="11 12">
    <name type="scientific">Leucothrix pacifica</name>
    <dbReference type="NCBI Taxonomy" id="1247513"/>
    <lineage>
        <taxon>Bacteria</taxon>
        <taxon>Pseudomonadati</taxon>
        <taxon>Pseudomonadota</taxon>
        <taxon>Gammaproteobacteria</taxon>
        <taxon>Thiotrichales</taxon>
        <taxon>Thiotrichaceae</taxon>
        <taxon>Leucothrix</taxon>
    </lineage>
</organism>
<evidence type="ECO:0000313" key="12">
    <source>
        <dbReference type="Proteomes" id="UP000245539"/>
    </source>
</evidence>